<evidence type="ECO:0000313" key="1">
    <source>
        <dbReference type="EMBL" id="GAJ07185.1"/>
    </source>
</evidence>
<dbReference type="AlphaFoldDB" id="X1VI50"/>
<dbReference type="EMBL" id="BARW01034508">
    <property type="protein sequence ID" value="GAJ07185.1"/>
    <property type="molecule type" value="Genomic_DNA"/>
</dbReference>
<comment type="caution">
    <text evidence="1">The sequence shown here is derived from an EMBL/GenBank/DDBJ whole genome shotgun (WGS) entry which is preliminary data.</text>
</comment>
<protein>
    <submittedName>
        <fullName evidence="1">Uncharacterized protein</fullName>
    </submittedName>
</protein>
<accession>X1VI50</accession>
<organism evidence="1">
    <name type="scientific">marine sediment metagenome</name>
    <dbReference type="NCBI Taxonomy" id="412755"/>
    <lineage>
        <taxon>unclassified sequences</taxon>
        <taxon>metagenomes</taxon>
        <taxon>ecological metagenomes</taxon>
    </lineage>
</organism>
<proteinExistence type="predicted"/>
<feature type="non-terminal residue" evidence="1">
    <location>
        <position position="68"/>
    </location>
</feature>
<sequence length="68" mass="7560">MEAKILAPPFPSDCIGNEGIPGRSPYSFSHAVQKSAHKNMLPDTRETKDNFAQGRECITYKDQTFSLS</sequence>
<gene>
    <name evidence="1" type="ORF">S12H4_54071</name>
</gene>
<name>X1VI50_9ZZZZ</name>
<reference evidence="1" key="1">
    <citation type="journal article" date="2014" name="Front. Microbiol.">
        <title>High frequency of phylogenetically diverse reductive dehalogenase-homologous genes in deep subseafloor sedimentary metagenomes.</title>
        <authorList>
            <person name="Kawai M."/>
            <person name="Futagami T."/>
            <person name="Toyoda A."/>
            <person name="Takaki Y."/>
            <person name="Nishi S."/>
            <person name="Hori S."/>
            <person name="Arai W."/>
            <person name="Tsubouchi T."/>
            <person name="Morono Y."/>
            <person name="Uchiyama I."/>
            <person name="Ito T."/>
            <person name="Fujiyama A."/>
            <person name="Inagaki F."/>
            <person name="Takami H."/>
        </authorList>
    </citation>
    <scope>NUCLEOTIDE SEQUENCE</scope>
    <source>
        <strain evidence="1">Expedition CK06-06</strain>
    </source>
</reference>